<dbReference type="PANTHER" id="PTHR11909">
    <property type="entry name" value="CASEIN KINASE-RELATED"/>
    <property type="match status" value="1"/>
</dbReference>
<dbReference type="STRING" id="6239.Y71F9AL.2.1"/>
<dbReference type="Proteomes" id="UP000001940">
    <property type="component" value="Chromosome I"/>
</dbReference>
<dbReference type="GO" id="GO:0004674">
    <property type="term" value="F:protein serine/threonine kinase activity"/>
    <property type="evidence" value="ECO:0000318"/>
    <property type="project" value="GO_Central"/>
</dbReference>
<evidence type="ECO:0000313" key="4">
    <source>
        <dbReference type="Proteomes" id="UP000001940"/>
    </source>
</evidence>
<evidence type="ECO:0000313" key="5">
    <source>
        <dbReference type="WormBase" id="Y71F9AL.2"/>
    </source>
</evidence>
<name>Q9N4H2_CAEEL</name>
<dbReference type="Pfam" id="PF00069">
    <property type="entry name" value="Pkinase"/>
    <property type="match status" value="1"/>
</dbReference>
<dbReference type="GO" id="GO:0005634">
    <property type="term" value="C:nucleus"/>
    <property type="evidence" value="ECO:0000318"/>
    <property type="project" value="GO_Central"/>
</dbReference>
<dbReference type="GeneID" id="171863"/>
<dbReference type="UCSC" id="Y71F9AL.2">
    <property type="organism name" value="c. elegans"/>
</dbReference>
<dbReference type="AGR" id="WB:WBGene00022108"/>
<feature type="compositionally biased region" description="Basic and acidic residues" evidence="1">
    <location>
        <begin position="498"/>
        <end position="511"/>
    </location>
</feature>
<evidence type="ECO:0000256" key="1">
    <source>
        <dbReference type="SAM" id="MobiDB-lite"/>
    </source>
</evidence>
<dbReference type="PhylomeDB" id="Q9N4H2"/>
<dbReference type="PaxDb" id="6239-Y71F9AL.2"/>
<sequence>MTIVSKIDYSHLLNWPLHIVMSKSTENANEEPVFNIGTVVNGYKLVKKIDEGGFGQVFKVTKDDKTFYAMKLESNFLEGGSAIKLELNVLSQLPKNSVFPALVCGGRRARYQFLVLELLGDNLKVLKSQSTNPEVWSDGTWSRVGIQCLFAIKVMHDAGFVHRDIKPSNFAIGFSATSEIRSRRILLFDFGLARKFVRKLPQASVSVKKDVSKAKSALLKNSSTTKAVAKLRGKPPTHRIRDPMKMKKSAGSAAKTKNKDPSQRAMEEIPEHEGYKFRVARPRTDFRGTHQYASPNAHMLIELGRHDDIWSLMYMVAESFVELPWTGCEETEVEHYKNQSTILRLFSDEKNPTRLNADMRRQLDEIYSMLKASKYYDSPNYDAVYQFFKDSMAKAKVTWDTPFDWEIGNTLSEETSKGVKRKMGGPWENPGLFFKKGRWAGLKFIPELTPKSAPTSKKQNLPKSSSKGGRAARQMSKEDSANGDDVVVNQGTPAQKSAKQEKKEKTVEENV</sequence>
<dbReference type="FunFam" id="1.10.510.10:FF:001728">
    <property type="entry name" value="Protein CBG02852"/>
    <property type="match status" value="1"/>
</dbReference>
<organism evidence="3 4">
    <name type="scientific">Caenorhabditis elegans</name>
    <dbReference type="NCBI Taxonomy" id="6239"/>
    <lineage>
        <taxon>Eukaryota</taxon>
        <taxon>Metazoa</taxon>
        <taxon>Ecdysozoa</taxon>
        <taxon>Nematoda</taxon>
        <taxon>Chromadorea</taxon>
        <taxon>Rhabditida</taxon>
        <taxon>Rhabditina</taxon>
        <taxon>Rhabditomorpha</taxon>
        <taxon>Rhabditoidea</taxon>
        <taxon>Rhabditidae</taxon>
        <taxon>Peloderinae</taxon>
        <taxon>Caenorhabditis</taxon>
    </lineage>
</organism>
<dbReference type="GO" id="GO:0007165">
    <property type="term" value="P:signal transduction"/>
    <property type="evidence" value="ECO:0000318"/>
    <property type="project" value="GO_Central"/>
</dbReference>
<dbReference type="InParanoid" id="Q9N4H2"/>
<dbReference type="SMR" id="Q9N4H2"/>
<dbReference type="SUPFAM" id="SSF56112">
    <property type="entry name" value="Protein kinase-like (PK-like)"/>
    <property type="match status" value="1"/>
</dbReference>
<dbReference type="FunCoup" id="Q9N4H2">
    <property type="interactions" value="312"/>
</dbReference>
<feature type="region of interest" description="Disordered" evidence="1">
    <location>
        <begin position="446"/>
        <end position="511"/>
    </location>
</feature>
<feature type="compositionally biased region" description="Polar residues" evidence="1">
    <location>
        <begin position="452"/>
        <end position="467"/>
    </location>
</feature>
<dbReference type="AlphaFoldDB" id="Q9N4H2"/>
<accession>Q9N4H2</accession>
<dbReference type="Gene3D" id="1.10.510.10">
    <property type="entry name" value="Transferase(Phosphotransferase) domain 1"/>
    <property type="match status" value="2"/>
</dbReference>
<dbReference type="SMART" id="SM00220">
    <property type="entry name" value="S_TKc"/>
    <property type="match status" value="1"/>
</dbReference>
<dbReference type="OrthoDB" id="5792166at2759"/>
<dbReference type="InterPro" id="IPR050235">
    <property type="entry name" value="CK1_Ser-Thr_kinase"/>
</dbReference>
<dbReference type="OMA" id="GCEETEV"/>
<evidence type="ECO:0000313" key="3">
    <source>
        <dbReference type="EMBL" id="CCD73498.1"/>
    </source>
</evidence>
<dbReference type="GO" id="GO:0005524">
    <property type="term" value="F:ATP binding"/>
    <property type="evidence" value="ECO:0007669"/>
    <property type="project" value="InterPro"/>
</dbReference>
<dbReference type="RefSeq" id="NP_491074.1">
    <property type="nucleotide sequence ID" value="NM_058673.1"/>
</dbReference>
<dbReference type="eggNOG" id="KOG1164">
    <property type="taxonomic scope" value="Eukaryota"/>
</dbReference>
<feature type="region of interest" description="Disordered" evidence="1">
    <location>
        <begin position="231"/>
        <end position="266"/>
    </location>
</feature>
<keyword evidence="4" id="KW-1185">Reference proteome</keyword>
<evidence type="ECO:0000259" key="2">
    <source>
        <dbReference type="PROSITE" id="PS50011"/>
    </source>
</evidence>
<proteinExistence type="predicted"/>
<feature type="compositionally biased region" description="Basic and acidic residues" evidence="1">
    <location>
        <begin position="257"/>
        <end position="266"/>
    </location>
</feature>
<gene>
    <name evidence="3" type="ORF">CELE_Y71F9AL.2</name>
    <name evidence="3 5" type="ORF">Y71F9AL.2</name>
</gene>
<dbReference type="FunFam" id="1.10.510.10:FF:001500">
    <property type="entry name" value="CK1/CK1 protein kinase"/>
    <property type="match status" value="1"/>
</dbReference>
<dbReference type="HOGENOM" id="CLU_019279_2_5_1"/>
<dbReference type="InterPro" id="IPR000719">
    <property type="entry name" value="Prot_kinase_dom"/>
</dbReference>
<dbReference type="GO" id="GO:0005737">
    <property type="term" value="C:cytoplasm"/>
    <property type="evidence" value="ECO:0000318"/>
    <property type="project" value="GO_Central"/>
</dbReference>
<keyword evidence="3" id="KW-0808">Transferase</keyword>
<dbReference type="CTD" id="171863"/>
<dbReference type="PROSITE" id="PS50011">
    <property type="entry name" value="PROTEIN_KINASE_DOM"/>
    <property type="match status" value="1"/>
</dbReference>
<dbReference type="Bgee" id="WBGene00022108">
    <property type="expression patterns" value="Expressed in adult organism and 2 other cell types or tissues"/>
</dbReference>
<dbReference type="WormBase" id="Y71F9AL.2">
    <property type="protein sequence ID" value="CE25557"/>
    <property type="gene ID" value="WBGene00022108"/>
</dbReference>
<keyword evidence="3" id="KW-0418">Kinase</keyword>
<dbReference type="KEGG" id="cel:CELE_Y71F9AL.2"/>
<dbReference type="EMBL" id="BX284601">
    <property type="protein sequence ID" value="CCD73498.1"/>
    <property type="molecule type" value="Genomic_DNA"/>
</dbReference>
<feature type="domain" description="Protein kinase" evidence="2">
    <location>
        <begin position="43"/>
        <end position="388"/>
    </location>
</feature>
<reference evidence="3 4" key="1">
    <citation type="journal article" date="1998" name="Science">
        <title>Genome sequence of the nematode C. elegans: a platform for investigating biology.</title>
        <authorList>
            <consortium name="The C. elegans sequencing consortium"/>
            <person name="Sulson J.E."/>
            <person name="Waterston R."/>
        </authorList>
    </citation>
    <scope>NUCLEOTIDE SEQUENCE [LARGE SCALE GENOMIC DNA]</scope>
    <source>
        <strain evidence="3 4">Bristol N2</strain>
    </source>
</reference>
<dbReference type="InterPro" id="IPR011009">
    <property type="entry name" value="Kinase-like_dom_sf"/>
</dbReference>
<protein>
    <submittedName>
        <fullName evidence="3">Protein kinase domain-containing protein</fullName>
    </submittedName>
</protein>